<name>A0AAJ4RA53_9EURY</name>
<keyword evidence="3" id="KW-1185">Reference proteome</keyword>
<gene>
    <name evidence="2" type="ORF">Nmn1133_09945</name>
</gene>
<dbReference type="GO" id="GO:0016746">
    <property type="term" value="F:acyltransferase activity"/>
    <property type="evidence" value="ECO:0007669"/>
    <property type="project" value="UniProtKB-KW"/>
</dbReference>
<comment type="caution">
    <text evidence="2">The sequence shown here is derived from an EMBL/GenBank/DDBJ whole genome shotgun (WGS) entry which is preliminary data.</text>
</comment>
<dbReference type="Pfam" id="PF04519">
    <property type="entry name" value="Bactofilin"/>
    <property type="match status" value="1"/>
</dbReference>
<keyword evidence="2" id="KW-0012">Acyltransferase</keyword>
<keyword evidence="2" id="KW-0808">Transferase</keyword>
<dbReference type="EMBL" id="RJJC01000001">
    <property type="protein sequence ID" value="RNJ26972.1"/>
    <property type="molecule type" value="Genomic_DNA"/>
</dbReference>
<dbReference type="RefSeq" id="WP_075937025.1">
    <property type="nucleotide sequence ID" value="NZ_BDJH01000002.1"/>
</dbReference>
<feature type="region of interest" description="Disordered" evidence="1">
    <location>
        <begin position="315"/>
        <end position="373"/>
    </location>
</feature>
<proteinExistence type="predicted"/>
<protein>
    <submittedName>
        <fullName evidence="2">Acyltransferase</fullName>
    </submittedName>
</protein>
<reference evidence="2 3" key="1">
    <citation type="submission" date="2018-11" db="EMBL/GenBank/DDBJ databases">
        <title>Genome sequences of Natronomonas sp. CBA1133.</title>
        <authorList>
            <person name="Roh S.W."/>
            <person name="Cha I.-T."/>
        </authorList>
    </citation>
    <scope>NUCLEOTIDE SEQUENCE [LARGE SCALE GENOMIC DNA]</scope>
    <source>
        <strain evidence="2 3">CBA1133</strain>
    </source>
</reference>
<dbReference type="Gene3D" id="2.160.10.10">
    <property type="entry name" value="Hexapeptide repeat proteins"/>
    <property type="match status" value="2"/>
</dbReference>
<dbReference type="Proteomes" id="UP000270581">
    <property type="component" value="Unassembled WGS sequence"/>
</dbReference>
<dbReference type="AlphaFoldDB" id="A0AAJ4RA53"/>
<feature type="compositionally biased region" description="Acidic residues" evidence="1">
    <location>
        <begin position="322"/>
        <end position="335"/>
    </location>
</feature>
<dbReference type="InterPro" id="IPR007607">
    <property type="entry name" value="BacA/B"/>
</dbReference>
<sequence length="373" mass="39725">MSLRSDPLDRLAIPDGTHVEEHDLVADGDIIVGGQSTVEFGVRGQNVVAGERVKFGGDIEADGDCRLDMWCDVDGNVLVGEDAYLGERVHIAGQLMVSGDIDIGDDVDIEEGFEANGWIVIRNPVPTVVFLFIYLAQLLRLGEEEAAEEVFETLDADREADPVLIPRSSHVSDDAWRVSTPASVGSNCRLHGNIRATELDIGTDTELFGSLRAKSDITIGANTAVHGDVTTRGGTVTIGPGVHIRGDVACEHLELDDRATIDGTLRARGEIQVVSSEIPVTDTGEDDVEPAIVRVDGETDDERPGVEAAVVEVEQAVRRVEDDEAADTSDADDTGNQEPSETVAIPDAEETADAEEGHSDDGLAGALAEAEKR</sequence>
<accession>A0AAJ4RA53</accession>
<evidence type="ECO:0000313" key="2">
    <source>
        <dbReference type="EMBL" id="RNJ26972.1"/>
    </source>
</evidence>
<dbReference type="InterPro" id="IPR011004">
    <property type="entry name" value="Trimer_LpxA-like_sf"/>
</dbReference>
<organism evidence="2 3">
    <name type="scientific">Halosegnis longus</name>
    <dbReference type="NCBI Taxonomy" id="2216012"/>
    <lineage>
        <taxon>Archaea</taxon>
        <taxon>Methanobacteriati</taxon>
        <taxon>Methanobacteriota</taxon>
        <taxon>Stenosarchaea group</taxon>
        <taxon>Halobacteria</taxon>
        <taxon>Halobacteriales</taxon>
        <taxon>Natronomonadaceae</taxon>
        <taxon>Halosegnis</taxon>
    </lineage>
</organism>
<dbReference type="SUPFAM" id="SSF51161">
    <property type="entry name" value="Trimeric LpxA-like enzymes"/>
    <property type="match status" value="2"/>
</dbReference>
<evidence type="ECO:0000256" key="1">
    <source>
        <dbReference type="SAM" id="MobiDB-lite"/>
    </source>
</evidence>
<evidence type="ECO:0000313" key="3">
    <source>
        <dbReference type="Proteomes" id="UP000270581"/>
    </source>
</evidence>